<gene>
    <name evidence="1" type="ORF">HPB50_022759</name>
</gene>
<reference evidence="1" key="1">
    <citation type="submission" date="2020-05" db="EMBL/GenBank/DDBJ databases">
        <title>Large-scale comparative analyses of tick genomes elucidate their genetic diversity and vector capacities.</title>
        <authorList>
            <person name="Jia N."/>
            <person name="Wang J."/>
            <person name="Shi W."/>
            <person name="Du L."/>
            <person name="Sun Y."/>
            <person name="Zhan W."/>
            <person name="Jiang J."/>
            <person name="Wang Q."/>
            <person name="Zhang B."/>
            <person name="Ji P."/>
            <person name="Sakyi L.B."/>
            <person name="Cui X."/>
            <person name="Yuan T."/>
            <person name="Jiang B."/>
            <person name="Yang W."/>
            <person name="Lam T.T.-Y."/>
            <person name="Chang Q."/>
            <person name="Ding S."/>
            <person name="Wang X."/>
            <person name="Zhu J."/>
            <person name="Ruan X."/>
            <person name="Zhao L."/>
            <person name="Wei J."/>
            <person name="Que T."/>
            <person name="Du C."/>
            <person name="Cheng J."/>
            <person name="Dai P."/>
            <person name="Han X."/>
            <person name="Huang E."/>
            <person name="Gao Y."/>
            <person name="Liu J."/>
            <person name="Shao H."/>
            <person name="Ye R."/>
            <person name="Li L."/>
            <person name="Wei W."/>
            <person name="Wang X."/>
            <person name="Wang C."/>
            <person name="Yang T."/>
            <person name="Huo Q."/>
            <person name="Li W."/>
            <person name="Guo W."/>
            <person name="Chen H."/>
            <person name="Zhou L."/>
            <person name="Ni X."/>
            <person name="Tian J."/>
            <person name="Zhou Y."/>
            <person name="Sheng Y."/>
            <person name="Liu T."/>
            <person name="Pan Y."/>
            <person name="Xia L."/>
            <person name="Li J."/>
            <person name="Zhao F."/>
            <person name="Cao W."/>
        </authorList>
    </citation>
    <scope>NUCLEOTIDE SEQUENCE</scope>
    <source>
        <strain evidence="1">Hyas-2018</strain>
    </source>
</reference>
<dbReference type="EMBL" id="CM023485">
    <property type="protein sequence ID" value="KAH6931197.1"/>
    <property type="molecule type" value="Genomic_DNA"/>
</dbReference>
<evidence type="ECO:0000313" key="2">
    <source>
        <dbReference type="Proteomes" id="UP000821845"/>
    </source>
</evidence>
<organism evidence="1 2">
    <name type="scientific">Hyalomma asiaticum</name>
    <name type="common">Tick</name>
    <dbReference type="NCBI Taxonomy" id="266040"/>
    <lineage>
        <taxon>Eukaryota</taxon>
        <taxon>Metazoa</taxon>
        <taxon>Ecdysozoa</taxon>
        <taxon>Arthropoda</taxon>
        <taxon>Chelicerata</taxon>
        <taxon>Arachnida</taxon>
        <taxon>Acari</taxon>
        <taxon>Parasitiformes</taxon>
        <taxon>Ixodida</taxon>
        <taxon>Ixodoidea</taxon>
        <taxon>Ixodidae</taxon>
        <taxon>Hyalomminae</taxon>
        <taxon>Hyalomma</taxon>
    </lineage>
</organism>
<accession>A0ACB7SAS7</accession>
<sequence>MSRNRRAVRCYTARLSMPCSSARGFYLAPKSSIQSLRLDLHSARSSWSSFVSEFCVVCTAEAKVGGAVEEEGESRGGPFAQLTSRGSAGHCSSLWFLLGWLRSFGGREAWFSHGQWSGDFRREYSALQAAVETPSWSGYESGPCSATSVWVETVIWTSYLKWDLLLVSHPEMTTGVWGDVLDPVVAVHVEVLCGDCPCSREAGTRAGQPVSMVG</sequence>
<comment type="caution">
    <text evidence="1">The sequence shown here is derived from an EMBL/GenBank/DDBJ whole genome shotgun (WGS) entry which is preliminary data.</text>
</comment>
<keyword evidence="2" id="KW-1185">Reference proteome</keyword>
<evidence type="ECO:0000313" key="1">
    <source>
        <dbReference type="EMBL" id="KAH6931197.1"/>
    </source>
</evidence>
<name>A0ACB7SAS7_HYAAI</name>
<proteinExistence type="predicted"/>
<dbReference type="Proteomes" id="UP000821845">
    <property type="component" value="Chromosome 5"/>
</dbReference>
<protein>
    <submittedName>
        <fullName evidence="1">Uncharacterized protein</fullName>
    </submittedName>
</protein>